<evidence type="ECO:0000313" key="3">
    <source>
        <dbReference type="Proteomes" id="UP001409291"/>
    </source>
</evidence>
<evidence type="ECO:0008006" key="4">
    <source>
        <dbReference type="Google" id="ProtNLM"/>
    </source>
</evidence>
<evidence type="ECO:0000256" key="1">
    <source>
        <dbReference type="SAM" id="SignalP"/>
    </source>
</evidence>
<sequence>MKKLVHVVFLTILLSHSAAAQDNLWQMKLSFKGQIAVEELEKSVPEFALDFYEPFLKGGTTAQEVTIFTSPSKIKSVDNLGHVLIADRTKKQEYSFTKGDDLLSQDVLSSDYPLLKNPTDPKDAYLILENGSEKETINGVSCIKALLKVVDPYLGEVAMTIWYAPDLPSYYLSSLPFLINVPGAVLKLNDQVHNSLGFEVSALTKLSDLKEFELPHEVKIVKLSENEGSNLDDASVFQDAFELKAPLKWFSQQNAAYGDEHLFGVKKTDGTIVEPANFYSIDVLNKQRAIVSDSSSLFWIIDDEAKKINHVGFEVLYAVNDENMVYAIEDRYGIINASGVSLIGGLSNISNFVGSYLLFSENNKQGLLDFNGKIVLKPTLDFIDTDEQGNILVKDLKISSEVQQYSLPDFQEKYLK</sequence>
<reference evidence="2 3" key="1">
    <citation type="submission" date="2024-04" db="EMBL/GenBank/DDBJ databases">
        <title>WGS of bacteria from Torrens River.</title>
        <authorList>
            <person name="Wyrsch E.R."/>
            <person name="Drigo B."/>
        </authorList>
    </citation>
    <scope>NUCLEOTIDE SEQUENCE [LARGE SCALE GENOMIC DNA]</scope>
    <source>
        <strain evidence="2 3">TWI391</strain>
    </source>
</reference>
<keyword evidence="1" id="KW-0732">Signal</keyword>
<comment type="caution">
    <text evidence="2">The sequence shown here is derived from an EMBL/GenBank/DDBJ whole genome shotgun (WGS) entry which is preliminary data.</text>
</comment>
<gene>
    <name evidence="2" type="ORF">ABE541_01965</name>
</gene>
<organism evidence="2 3">
    <name type="scientific">Sphingobacterium kitahiroshimense</name>
    <dbReference type="NCBI Taxonomy" id="470446"/>
    <lineage>
        <taxon>Bacteria</taxon>
        <taxon>Pseudomonadati</taxon>
        <taxon>Bacteroidota</taxon>
        <taxon>Sphingobacteriia</taxon>
        <taxon>Sphingobacteriales</taxon>
        <taxon>Sphingobacteriaceae</taxon>
        <taxon>Sphingobacterium</taxon>
    </lineage>
</organism>
<dbReference type="EMBL" id="JBDJNQ010000001">
    <property type="protein sequence ID" value="MEN5376016.1"/>
    <property type="molecule type" value="Genomic_DNA"/>
</dbReference>
<protein>
    <recommendedName>
        <fullName evidence="4">GLPGLI family protein</fullName>
    </recommendedName>
</protein>
<dbReference type="Proteomes" id="UP001409291">
    <property type="component" value="Unassembled WGS sequence"/>
</dbReference>
<evidence type="ECO:0000313" key="2">
    <source>
        <dbReference type="EMBL" id="MEN5376016.1"/>
    </source>
</evidence>
<name>A0ABV0BMP7_9SPHI</name>
<keyword evidence="3" id="KW-1185">Reference proteome</keyword>
<accession>A0ABV0BMP7</accession>
<proteinExistence type="predicted"/>
<dbReference type="RefSeq" id="WP_208699295.1">
    <property type="nucleotide sequence ID" value="NZ_JBDJLH010000005.1"/>
</dbReference>
<feature type="chain" id="PRO_5045294819" description="GLPGLI family protein" evidence="1">
    <location>
        <begin position="21"/>
        <end position="416"/>
    </location>
</feature>
<feature type="signal peptide" evidence="1">
    <location>
        <begin position="1"/>
        <end position="20"/>
    </location>
</feature>